<name>A0AAV7VJG5_PLEWA</name>
<sequence length="113" mass="12671">MDVPDHGSRAERLQNGAVRYVPPTCLSECSAQSVMGRGAQPHPMSEERCESARPLPRSDAGHSYRWLRTIAPQAFQPRTPRQRVRFSVPPLLFRTRPTEVGAPLKVPGLRGDW</sequence>
<proteinExistence type="predicted"/>
<evidence type="ECO:0000313" key="2">
    <source>
        <dbReference type="EMBL" id="KAJ1201800.1"/>
    </source>
</evidence>
<gene>
    <name evidence="2" type="ORF">NDU88_005606</name>
</gene>
<dbReference type="Proteomes" id="UP001066276">
    <property type="component" value="Chromosome 2_1"/>
</dbReference>
<reference evidence="2" key="1">
    <citation type="journal article" date="2022" name="bioRxiv">
        <title>Sequencing and chromosome-scale assembly of the giantPleurodeles waltlgenome.</title>
        <authorList>
            <person name="Brown T."/>
            <person name="Elewa A."/>
            <person name="Iarovenko S."/>
            <person name="Subramanian E."/>
            <person name="Araus A.J."/>
            <person name="Petzold A."/>
            <person name="Susuki M."/>
            <person name="Suzuki K.-i.T."/>
            <person name="Hayashi T."/>
            <person name="Toyoda A."/>
            <person name="Oliveira C."/>
            <person name="Osipova E."/>
            <person name="Leigh N.D."/>
            <person name="Simon A."/>
            <person name="Yun M.H."/>
        </authorList>
    </citation>
    <scope>NUCLEOTIDE SEQUENCE</scope>
    <source>
        <strain evidence="2">20211129_DDA</strain>
        <tissue evidence="2">Liver</tissue>
    </source>
</reference>
<accession>A0AAV7VJG5</accession>
<protein>
    <submittedName>
        <fullName evidence="2">Uncharacterized protein</fullName>
    </submittedName>
</protein>
<comment type="caution">
    <text evidence="2">The sequence shown here is derived from an EMBL/GenBank/DDBJ whole genome shotgun (WGS) entry which is preliminary data.</text>
</comment>
<evidence type="ECO:0000256" key="1">
    <source>
        <dbReference type="SAM" id="MobiDB-lite"/>
    </source>
</evidence>
<organism evidence="2 3">
    <name type="scientific">Pleurodeles waltl</name>
    <name type="common">Iberian ribbed newt</name>
    <dbReference type="NCBI Taxonomy" id="8319"/>
    <lineage>
        <taxon>Eukaryota</taxon>
        <taxon>Metazoa</taxon>
        <taxon>Chordata</taxon>
        <taxon>Craniata</taxon>
        <taxon>Vertebrata</taxon>
        <taxon>Euteleostomi</taxon>
        <taxon>Amphibia</taxon>
        <taxon>Batrachia</taxon>
        <taxon>Caudata</taxon>
        <taxon>Salamandroidea</taxon>
        <taxon>Salamandridae</taxon>
        <taxon>Pleurodelinae</taxon>
        <taxon>Pleurodeles</taxon>
    </lineage>
</organism>
<keyword evidence="3" id="KW-1185">Reference proteome</keyword>
<feature type="region of interest" description="Disordered" evidence="1">
    <location>
        <begin position="35"/>
        <end position="60"/>
    </location>
</feature>
<evidence type="ECO:0000313" key="3">
    <source>
        <dbReference type="Proteomes" id="UP001066276"/>
    </source>
</evidence>
<dbReference type="EMBL" id="JANPWB010000003">
    <property type="protein sequence ID" value="KAJ1201800.1"/>
    <property type="molecule type" value="Genomic_DNA"/>
</dbReference>
<dbReference type="AlphaFoldDB" id="A0AAV7VJG5"/>